<dbReference type="AlphaFoldDB" id="A0AAV5J4L9"/>
<evidence type="ECO:0000313" key="2">
    <source>
        <dbReference type="EMBL" id="GKV06944.1"/>
    </source>
</evidence>
<proteinExistence type="predicted"/>
<dbReference type="EMBL" id="BPVZ01000026">
    <property type="protein sequence ID" value="GKV06944.1"/>
    <property type="molecule type" value="Genomic_DNA"/>
</dbReference>
<keyword evidence="3" id="KW-1185">Reference proteome</keyword>
<protein>
    <submittedName>
        <fullName evidence="2">Uncharacterized protein</fullName>
    </submittedName>
</protein>
<accession>A0AAV5J4L9</accession>
<evidence type="ECO:0000313" key="3">
    <source>
        <dbReference type="Proteomes" id="UP001054252"/>
    </source>
</evidence>
<dbReference type="Proteomes" id="UP001054252">
    <property type="component" value="Unassembled WGS sequence"/>
</dbReference>
<evidence type="ECO:0000256" key="1">
    <source>
        <dbReference type="SAM" id="MobiDB-lite"/>
    </source>
</evidence>
<gene>
    <name evidence="2" type="ORF">SLEP1_g18761</name>
</gene>
<name>A0AAV5J4L9_9ROSI</name>
<feature type="region of interest" description="Disordered" evidence="1">
    <location>
        <begin position="16"/>
        <end position="44"/>
    </location>
</feature>
<reference evidence="2 3" key="1">
    <citation type="journal article" date="2021" name="Commun. Biol.">
        <title>The genome of Shorea leprosula (Dipterocarpaceae) highlights the ecological relevance of drought in aseasonal tropical rainforests.</title>
        <authorList>
            <person name="Ng K.K.S."/>
            <person name="Kobayashi M.J."/>
            <person name="Fawcett J.A."/>
            <person name="Hatakeyama M."/>
            <person name="Paape T."/>
            <person name="Ng C.H."/>
            <person name="Ang C.C."/>
            <person name="Tnah L.H."/>
            <person name="Lee C.T."/>
            <person name="Nishiyama T."/>
            <person name="Sese J."/>
            <person name="O'Brien M.J."/>
            <person name="Copetti D."/>
            <person name="Mohd Noor M.I."/>
            <person name="Ong R.C."/>
            <person name="Putra M."/>
            <person name="Sireger I.Z."/>
            <person name="Indrioko S."/>
            <person name="Kosugi Y."/>
            <person name="Izuno A."/>
            <person name="Isagi Y."/>
            <person name="Lee S.L."/>
            <person name="Shimizu K.K."/>
        </authorList>
    </citation>
    <scope>NUCLEOTIDE SEQUENCE [LARGE SCALE GENOMIC DNA]</scope>
    <source>
        <strain evidence="2">214</strain>
    </source>
</reference>
<organism evidence="2 3">
    <name type="scientific">Rubroshorea leprosula</name>
    <dbReference type="NCBI Taxonomy" id="152421"/>
    <lineage>
        <taxon>Eukaryota</taxon>
        <taxon>Viridiplantae</taxon>
        <taxon>Streptophyta</taxon>
        <taxon>Embryophyta</taxon>
        <taxon>Tracheophyta</taxon>
        <taxon>Spermatophyta</taxon>
        <taxon>Magnoliopsida</taxon>
        <taxon>eudicotyledons</taxon>
        <taxon>Gunneridae</taxon>
        <taxon>Pentapetalae</taxon>
        <taxon>rosids</taxon>
        <taxon>malvids</taxon>
        <taxon>Malvales</taxon>
        <taxon>Dipterocarpaceae</taxon>
        <taxon>Rubroshorea</taxon>
    </lineage>
</organism>
<comment type="caution">
    <text evidence="2">The sequence shown here is derived from an EMBL/GenBank/DDBJ whole genome shotgun (WGS) entry which is preliminary data.</text>
</comment>
<sequence length="44" mass="4735">MANLGLKEVAIIPEFSSKNRTWQGEEEAGGKLQGTHGLPKNLGK</sequence>